<evidence type="ECO:0000313" key="7">
    <source>
        <dbReference type="Proteomes" id="UP000070457"/>
    </source>
</evidence>
<dbReference type="PATRIC" id="fig|1617426.3.peg.99"/>
<evidence type="ECO:0000256" key="4">
    <source>
        <dbReference type="RuleBase" id="RU003345"/>
    </source>
</evidence>
<keyword evidence="2 4" id="KW-0560">Oxidoreductase</keyword>
<dbReference type="Gene3D" id="3.40.309.10">
    <property type="entry name" value="Aldehyde Dehydrogenase, Chain A, domain 2"/>
    <property type="match status" value="1"/>
</dbReference>
<feature type="active site" evidence="3">
    <location>
        <position position="49"/>
    </location>
</feature>
<name>A0A136LZZ4_9BACT</name>
<dbReference type="InterPro" id="IPR051020">
    <property type="entry name" value="ALDH-related_metabolic_enz"/>
</dbReference>
<dbReference type="PROSITE" id="PS00687">
    <property type="entry name" value="ALDEHYDE_DEHYDR_GLU"/>
    <property type="match status" value="1"/>
</dbReference>
<dbReference type="AlphaFoldDB" id="A0A136LZZ4"/>
<dbReference type="PROSITE" id="PS00070">
    <property type="entry name" value="ALDEHYDE_DEHYDR_CYS"/>
    <property type="match status" value="1"/>
</dbReference>
<protein>
    <submittedName>
        <fullName evidence="6">NADP-dependent glyceraldehyde-3-phosphate dehydrogenase</fullName>
        <ecNumber evidence="6">1.2.1.9</ecNumber>
    </submittedName>
</protein>
<evidence type="ECO:0000256" key="1">
    <source>
        <dbReference type="ARBA" id="ARBA00009986"/>
    </source>
</evidence>
<dbReference type="EC" id="1.2.1.9" evidence="6"/>
<dbReference type="PANTHER" id="PTHR42991:SF1">
    <property type="entry name" value="ALDEHYDE DEHYDROGENASE"/>
    <property type="match status" value="1"/>
</dbReference>
<reference evidence="6 7" key="1">
    <citation type="submission" date="2015-02" db="EMBL/GenBank/DDBJ databases">
        <title>Improved understanding of the partial-nitritation anammox process through 23 genomes representing the majority of the microbial community.</title>
        <authorList>
            <person name="Speth D.R."/>
            <person name="In T Zandt M."/>
            <person name="Guerrero Cruz S."/>
            <person name="Jetten M.S."/>
            <person name="Dutilh B.E."/>
        </authorList>
    </citation>
    <scope>NUCLEOTIDE SEQUENCE [LARGE SCALE GENOMIC DNA]</scope>
    <source>
        <strain evidence="6">OLB20</strain>
    </source>
</reference>
<dbReference type="Pfam" id="PF00171">
    <property type="entry name" value="Aldedh"/>
    <property type="match status" value="1"/>
</dbReference>
<accession>A0A136LZZ4</accession>
<dbReference type="InterPro" id="IPR029510">
    <property type="entry name" value="Ald_DH_CS_GLU"/>
</dbReference>
<dbReference type="Gene3D" id="3.40.605.10">
    <property type="entry name" value="Aldehyde Dehydrogenase, Chain A, domain 1"/>
    <property type="match status" value="1"/>
</dbReference>
<evidence type="ECO:0000256" key="3">
    <source>
        <dbReference type="PROSITE-ProRule" id="PRU10007"/>
    </source>
</evidence>
<dbReference type="STRING" id="1617426.TR69_WS6001000097"/>
<comment type="caution">
    <text evidence="6">The sequence shown here is derived from an EMBL/GenBank/DDBJ whole genome shotgun (WGS) entry which is preliminary data.</text>
</comment>
<dbReference type="InterPro" id="IPR016160">
    <property type="entry name" value="Ald_DH_CS_CYS"/>
</dbReference>
<evidence type="ECO:0000259" key="5">
    <source>
        <dbReference type="Pfam" id="PF00171"/>
    </source>
</evidence>
<evidence type="ECO:0000313" key="6">
    <source>
        <dbReference type="EMBL" id="KXK27229.1"/>
    </source>
</evidence>
<dbReference type="SUPFAM" id="SSF53720">
    <property type="entry name" value="ALDH-like"/>
    <property type="match status" value="1"/>
</dbReference>
<dbReference type="InterPro" id="IPR016163">
    <property type="entry name" value="Ald_DH_C"/>
</dbReference>
<evidence type="ECO:0000256" key="2">
    <source>
        <dbReference type="ARBA" id="ARBA00023002"/>
    </source>
</evidence>
<dbReference type="EMBL" id="JYNZ01000002">
    <property type="protein sequence ID" value="KXK27229.1"/>
    <property type="molecule type" value="Genomic_DNA"/>
</dbReference>
<dbReference type="PANTHER" id="PTHR42991">
    <property type="entry name" value="ALDEHYDE DEHYDROGENASE"/>
    <property type="match status" value="1"/>
</dbReference>
<organism evidence="6 7">
    <name type="scientific">candidate division WS6 bacterium OLB20</name>
    <dbReference type="NCBI Taxonomy" id="1617426"/>
    <lineage>
        <taxon>Bacteria</taxon>
        <taxon>Candidatus Dojkabacteria</taxon>
    </lineage>
</organism>
<feature type="domain" description="Aldehyde dehydrogenase" evidence="5">
    <location>
        <begin position="2"/>
        <end position="258"/>
    </location>
</feature>
<gene>
    <name evidence="6" type="primary">gapN</name>
    <name evidence="6" type="ORF">TR69_WS6001000097</name>
</gene>
<dbReference type="GO" id="GO:0008886">
    <property type="term" value="F:glyceraldehyde-3-phosphate dehydrogenase (NADP+) (non-phosphorylating) activity"/>
    <property type="evidence" value="ECO:0007669"/>
    <property type="project" value="UniProtKB-EC"/>
</dbReference>
<proteinExistence type="inferred from homology"/>
<sequence length="267" mass="28991">MFNIVTGSSREIGDPMTSDQRVKLIAFTGSTAVGRHLAEVSQGIPLLLELGGKDTAIVTSHADLEMAASEIISGGFSYCGQRCTAQKLVLVYESVADQLVEKLQEKAAGLELNPMIDSKAADYITELLDDANSKGASHIVKGERNGNHIAANILDRVTPEMRIFSEEQFGPVLPVTRVKDEEMALAYHSNLAYGLQASIYTQDIEEAFRIADKLEVGTVQINGRPDRGPDNFPFGGVKDSGQLMQGTIETLELMTRGKLTVLNLHKL</sequence>
<dbReference type="GO" id="GO:0008911">
    <property type="term" value="F:lactaldehyde dehydrogenase (NAD+) activity"/>
    <property type="evidence" value="ECO:0007669"/>
    <property type="project" value="TreeGrafter"/>
</dbReference>
<dbReference type="InterPro" id="IPR016161">
    <property type="entry name" value="Ald_DH/histidinol_DH"/>
</dbReference>
<dbReference type="InterPro" id="IPR016162">
    <property type="entry name" value="Ald_DH_N"/>
</dbReference>
<dbReference type="InterPro" id="IPR015590">
    <property type="entry name" value="Aldehyde_DH_dom"/>
</dbReference>
<comment type="similarity">
    <text evidence="1 4">Belongs to the aldehyde dehydrogenase family.</text>
</comment>
<dbReference type="Proteomes" id="UP000070457">
    <property type="component" value="Unassembled WGS sequence"/>
</dbReference>